<dbReference type="AlphaFoldDB" id="A0A940T396"/>
<protein>
    <submittedName>
        <fullName evidence="1">Uncharacterized protein</fullName>
    </submittedName>
</protein>
<name>A0A940T396_9MICO</name>
<evidence type="ECO:0000313" key="1">
    <source>
        <dbReference type="EMBL" id="MBP1325484.1"/>
    </source>
</evidence>
<proteinExistence type="predicted"/>
<accession>A0A940T396</accession>
<keyword evidence="2" id="KW-1185">Reference proteome</keyword>
<dbReference type="EMBL" id="JAFIDA010000001">
    <property type="protein sequence ID" value="MBP1325484.1"/>
    <property type="molecule type" value="Genomic_DNA"/>
</dbReference>
<evidence type="ECO:0000313" key="2">
    <source>
        <dbReference type="Proteomes" id="UP000675163"/>
    </source>
</evidence>
<organism evidence="1 2">
    <name type="scientific">Leucobacter exalbidus</name>
    <dbReference type="NCBI Taxonomy" id="662960"/>
    <lineage>
        <taxon>Bacteria</taxon>
        <taxon>Bacillati</taxon>
        <taxon>Actinomycetota</taxon>
        <taxon>Actinomycetes</taxon>
        <taxon>Micrococcales</taxon>
        <taxon>Microbacteriaceae</taxon>
        <taxon>Leucobacter</taxon>
    </lineage>
</organism>
<comment type="caution">
    <text evidence="1">The sequence shown here is derived from an EMBL/GenBank/DDBJ whole genome shotgun (WGS) entry which is preliminary data.</text>
</comment>
<dbReference type="Proteomes" id="UP000675163">
    <property type="component" value="Unassembled WGS sequence"/>
</dbReference>
<gene>
    <name evidence="1" type="ORF">JOF28_000716</name>
</gene>
<sequence>MARIEPNSHKSWTWSKKEVGKLNGTPIRLPTEDSYRTCSVCGRDCESDVAFGSNNAGGRIAFICPVHGIQSLVDPFEEQR</sequence>
<reference evidence="1" key="1">
    <citation type="submission" date="2021-02" db="EMBL/GenBank/DDBJ databases">
        <title>Sequencing the genomes of 1000 actinobacteria strains.</title>
        <authorList>
            <person name="Klenk H.-P."/>
        </authorList>
    </citation>
    <scope>NUCLEOTIDE SEQUENCE</scope>
    <source>
        <strain evidence="1">DSM 22850</strain>
    </source>
</reference>